<sequence>MPAVAAAYPGTGRMACCCLQLRLLRRPVPAPPPAPVLLLLHWPTRPRPVRASSGSAPGPASPSPPNSFAGWSSNDSADDADQSGPAGGLLGPGLAAFFFLAGLTFAAVSIRSSTNHAAGQRMQNLSTDSATTESYSDYESRNDHTIRQDAQASLPTDDCEDADAGLDKGRGTNELMAPLLQPKEIPTDTPTEEHPLQNPELSTNGDHVVTEEAEEALQADNLFAPDAIPPEFSQATAYASSSTKLDASSGPSQGIPNLEEISDPKMTSPENHHLDKTPPSDADGVVPIQGISDTAAVAAFHPEGKTLEQNPEIHNKDDDDDDDVSPSGLPDYIHQHISANGMLPLASNDLPSEPGEGEETLAEDLYKRESELESQKPFKSAPPDQSFSPAGVPAPSLVSTASQVPAGQIVIPASVDPTQENAVAALQALKVIEPSARAGDLCTRREYARWLVVASNCLSRNASSKVYPAMYIDNLTELAFDDVTPEDPDFPFIQGLAEAGLISSKLSRFDMNIPEDIQEIHYLFSPESRLSRQDLISWKMALDKRELPEVDRNSLLKASGYIDIDKINTAAWPALVADLGAGDHSITALAFGFTRLFQPDKPVTKGQAALAISTGDSTEMVLEELARIEAEKIAEAAVNAHGALVAQVEKDLNANFERELKMEREKVETLEKLAEEARMELDRLRAEREEEKNILFRGRAAVESEMEVLSKLRSEVEEQLQSVLSKKVEVSFEKSRIEKLQKEIENENSAVVQLQYELEVERKALAWAEEEAKKAREHARALEEARNQWVRQGIKVVVEGGLEDDASAEVTWAKAGKEHPVDEAINRAESLLEKLKSMAAEMKVQSREALERMMQHVRSFIASLKQRTADARQWCTEFGTAAASKTNKVSAEVQGSISAFGSTILDKSKTVMEDCKEGLEKFAHRFKTD</sequence>
<organism evidence="3 4">
    <name type="scientific">Paspalum notatum var. saurae</name>
    <dbReference type="NCBI Taxonomy" id="547442"/>
    <lineage>
        <taxon>Eukaryota</taxon>
        <taxon>Viridiplantae</taxon>
        <taxon>Streptophyta</taxon>
        <taxon>Embryophyta</taxon>
        <taxon>Tracheophyta</taxon>
        <taxon>Spermatophyta</taxon>
        <taxon>Magnoliopsida</taxon>
        <taxon>Liliopsida</taxon>
        <taxon>Poales</taxon>
        <taxon>Poaceae</taxon>
        <taxon>PACMAD clade</taxon>
        <taxon>Panicoideae</taxon>
        <taxon>Andropogonodae</taxon>
        <taxon>Paspaleae</taxon>
        <taxon>Paspalinae</taxon>
        <taxon>Paspalum</taxon>
    </lineage>
</organism>
<name>A0AAQ3SWL3_PASNO</name>
<feature type="region of interest" description="Disordered" evidence="2">
    <location>
        <begin position="305"/>
        <end position="333"/>
    </location>
</feature>
<proteinExistence type="predicted"/>
<dbReference type="PANTHER" id="PTHR33740">
    <property type="entry name" value="GPI-ANCHORED ADHESIN-LIKE PROTEIN"/>
    <property type="match status" value="1"/>
</dbReference>
<dbReference type="AlphaFoldDB" id="A0AAQ3SWL3"/>
<protein>
    <recommendedName>
        <fullName evidence="5">SLH domain-containing protein</fullName>
    </recommendedName>
</protein>
<feature type="region of interest" description="Disordered" evidence="2">
    <location>
        <begin position="115"/>
        <end position="172"/>
    </location>
</feature>
<feature type="coiled-coil region" evidence="1">
    <location>
        <begin position="653"/>
        <end position="792"/>
    </location>
</feature>
<evidence type="ECO:0000313" key="3">
    <source>
        <dbReference type="EMBL" id="WVZ61382.1"/>
    </source>
</evidence>
<keyword evidence="4" id="KW-1185">Reference proteome</keyword>
<feature type="compositionally biased region" description="Polar residues" evidence="2">
    <location>
        <begin position="237"/>
        <end position="255"/>
    </location>
</feature>
<gene>
    <name evidence="3" type="ORF">U9M48_011267</name>
</gene>
<evidence type="ECO:0000256" key="2">
    <source>
        <dbReference type="SAM" id="MobiDB-lite"/>
    </source>
</evidence>
<feature type="region of interest" description="Disordered" evidence="2">
    <location>
        <begin position="237"/>
        <end position="287"/>
    </location>
</feature>
<dbReference type="EMBL" id="CP144746">
    <property type="protein sequence ID" value="WVZ61382.1"/>
    <property type="molecule type" value="Genomic_DNA"/>
</dbReference>
<feature type="compositionally biased region" description="Polar residues" evidence="2">
    <location>
        <begin position="115"/>
        <end position="137"/>
    </location>
</feature>
<dbReference type="Proteomes" id="UP001341281">
    <property type="component" value="Chromosome 02"/>
</dbReference>
<feature type="region of interest" description="Disordered" evidence="2">
    <location>
        <begin position="368"/>
        <end position="394"/>
    </location>
</feature>
<evidence type="ECO:0000313" key="4">
    <source>
        <dbReference type="Proteomes" id="UP001341281"/>
    </source>
</evidence>
<keyword evidence="1" id="KW-0175">Coiled coil</keyword>
<feature type="coiled-coil region" evidence="1">
    <location>
        <begin position="821"/>
        <end position="852"/>
    </location>
</feature>
<evidence type="ECO:0000256" key="1">
    <source>
        <dbReference type="SAM" id="Coils"/>
    </source>
</evidence>
<reference evidence="3 4" key="1">
    <citation type="submission" date="2024-02" db="EMBL/GenBank/DDBJ databases">
        <title>High-quality chromosome-scale genome assembly of Pensacola bahiagrass (Paspalum notatum Flugge var. saurae).</title>
        <authorList>
            <person name="Vega J.M."/>
            <person name="Podio M."/>
            <person name="Orjuela J."/>
            <person name="Siena L.A."/>
            <person name="Pessino S.C."/>
            <person name="Combes M.C."/>
            <person name="Mariac C."/>
            <person name="Albertini E."/>
            <person name="Pupilli F."/>
            <person name="Ortiz J.P.A."/>
            <person name="Leblanc O."/>
        </authorList>
    </citation>
    <scope>NUCLEOTIDE SEQUENCE [LARGE SCALE GENOMIC DNA]</scope>
    <source>
        <strain evidence="3">R1</strain>
        <tissue evidence="3">Leaf</tissue>
    </source>
</reference>
<evidence type="ECO:0008006" key="5">
    <source>
        <dbReference type="Google" id="ProtNLM"/>
    </source>
</evidence>
<feature type="compositionally biased region" description="Basic and acidic residues" evidence="2">
    <location>
        <begin position="138"/>
        <end position="147"/>
    </location>
</feature>
<feature type="compositionally biased region" description="Basic and acidic residues" evidence="2">
    <location>
        <begin position="305"/>
        <end position="317"/>
    </location>
</feature>
<dbReference type="PANTHER" id="PTHR33740:SF3">
    <property type="entry name" value="GPI-ANCHORED ADHESIN-LIKE PROTEIN"/>
    <property type="match status" value="1"/>
</dbReference>
<feature type="region of interest" description="Disordered" evidence="2">
    <location>
        <begin position="48"/>
        <end position="85"/>
    </location>
</feature>
<accession>A0AAQ3SWL3</accession>